<dbReference type="EMBL" id="JH795860">
    <property type="protein sequence ID" value="EJU03256.1"/>
    <property type="molecule type" value="Genomic_DNA"/>
</dbReference>
<dbReference type="Pfam" id="PF02894">
    <property type="entry name" value="GFO_IDH_MocA_C"/>
    <property type="match status" value="1"/>
</dbReference>
<proteinExistence type="predicted"/>
<feature type="domain" description="Gfo/Idh/MocA-like oxidoreductase N-terminal" evidence="2">
    <location>
        <begin position="7"/>
        <end position="132"/>
    </location>
</feature>
<protein>
    <submittedName>
        <fullName evidence="4">Oxidoreductase</fullName>
    </submittedName>
</protein>
<feature type="region of interest" description="Disordered" evidence="1">
    <location>
        <begin position="335"/>
        <end position="358"/>
    </location>
</feature>
<accession>M5FYY3</accession>
<dbReference type="STRING" id="1858805.M5FYY3"/>
<dbReference type="InterPro" id="IPR000683">
    <property type="entry name" value="Gfo/Idh/MocA-like_OxRdtase_N"/>
</dbReference>
<dbReference type="Gene3D" id="3.30.360.10">
    <property type="entry name" value="Dihydrodipicolinate Reductase, domain 2"/>
    <property type="match status" value="1"/>
</dbReference>
<dbReference type="GeneID" id="63683328"/>
<dbReference type="OrthoDB" id="408743at2759"/>
<feature type="compositionally biased region" description="Basic and acidic residues" evidence="1">
    <location>
        <begin position="379"/>
        <end position="388"/>
    </location>
</feature>
<evidence type="ECO:0000313" key="4">
    <source>
        <dbReference type="EMBL" id="EJU03256.1"/>
    </source>
</evidence>
<dbReference type="Proteomes" id="UP000030653">
    <property type="component" value="Unassembled WGS sequence"/>
</dbReference>
<evidence type="ECO:0000259" key="2">
    <source>
        <dbReference type="Pfam" id="PF01408"/>
    </source>
</evidence>
<feature type="region of interest" description="Disordered" evidence="1">
    <location>
        <begin position="379"/>
        <end position="414"/>
    </location>
</feature>
<dbReference type="HOGENOM" id="CLU_052304_0_0_1"/>
<dbReference type="InterPro" id="IPR004104">
    <property type="entry name" value="Gfo/Idh/MocA-like_OxRdtase_C"/>
</dbReference>
<reference evidence="4 5" key="1">
    <citation type="journal article" date="2012" name="Science">
        <title>The Paleozoic origin of enzymatic lignin decomposition reconstructed from 31 fungal genomes.</title>
        <authorList>
            <person name="Floudas D."/>
            <person name="Binder M."/>
            <person name="Riley R."/>
            <person name="Barry K."/>
            <person name="Blanchette R.A."/>
            <person name="Henrissat B."/>
            <person name="Martinez A.T."/>
            <person name="Otillar R."/>
            <person name="Spatafora J.W."/>
            <person name="Yadav J.S."/>
            <person name="Aerts A."/>
            <person name="Benoit I."/>
            <person name="Boyd A."/>
            <person name="Carlson A."/>
            <person name="Copeland A."/>
            <person name="Coutinho P.M."/>
            <person name="de Vries R.P."/>
            <person name="Ferreira P."/>
            <person name="Findley K."/>
            <person name="Foster B."/>
            <person name="Gaskell J."/>
            <person name="Glotzer D."/>
            <person name="Gorecki P."/>
            <person name="Heitman J."/>
            <person name="Hesse C."/>
            <person name="Hori C."/>
            <person name="Igarashi K."/>
            <person name="Jurgens J.A."/>
            <person name="Kallen N."/>
            <person name="Kersten P."/>
            <person name="Kohler A."/>
            <person name="Kuees U."/>
            <person name="Kumar T.K.A."/>
            <person name="Kuo A."/>
            <person name="LaButti K."/>
            <person name="Larrondo L.F."/>
            <person name="Lindquist E."/>
            <person name="Ling A."/>
            <person name="Lombard V."/>
            <person name="Lucas S."/>
            <person name="Lundell T."/>
            <person name="Martin R."/>
            <person name="McLaughlin D.J."/>
            <person name="Morgenstern I."/>
            <person name="Morin E."/>
            <person name="Murat C."/>
            <person name="Nagy L.G."/>
            <person name="Nolan M."/>
            <person name="Ohm R.A."/>
            <person name="Patyshakuliyeva A."/>
            <person name="Rokas A."/>
            <person name="Ruiz-Duenas F.J."/>
            <person name="Sabat G."/>
            <person name="Salamov A."/>
            <person name="Samejima M."/>
            <person name="Schmutz J."/>
            <person name="Slot J.C."/>
            <person name="St John F."/>
            <person name="Stenlid J."/>
            <person name="Sun H."/>
            <person name="Sun S."/>
            <person name="Syed K."/>
            <person name="Tsang A."/>
            <person name="Wiebenga A."/>
            <person name="Young D."/>
            <person name="Pisabarro A."/>
            <person name="Eastwood D.C."/>
            <person name="Martin F."/>
            <person name="Cullen D."/>
            <person name="Grigoriev I.V."/>
            <person name="Hibbett D.S."/>
        </authorList>
    </citation>
    <scope>NUCLEOTIDE SEQUENCE [LARGE SCALE GENOMIC DNA]</scope>
    <source>
        <strain evidence="4 5">DJM-731 SS1</strain>
    </source>
</reference>
<sequence length="447" mass="49163">MSSSVGRVAIIGTGSRGLMFLRGITERPGAQVVALCDVNSVRAAYYNDVLKSLGQAQAAIYHPDKFGEMVKAEKVDFVVITTVDQYHDLYVVPALEMGLRVLTEKPMTTTIEKCRRINETVARTGKHVTVTFNYRYNPTHELVKRTIAAGEIGRVISVHFEWLLDTVHGADYFKRWHAQKENSGGLMVHKSGHHFDLVNWWIDAMPVEVGGMGRLAFYGDQAGGSESGYVREYKRAAGSEQAKDDPFAIHIETDENLNRLYGKEAHAVDGYERDRNCFQPGITIEDDIGLLVRYDNGAVMSYHLTAYSPWEGYRVMFNGTKGRLELEVVESTHRLRQGPATSGGAVHGTSPLPNPGPSRVTLHPLWEPARELPIVAEHGSHGGGDKRMLNVLFGPRPGESVDEGDASKQAATERDGTAALAVGLAANESMTTGEFVKIKDLKLGLDL</sequence>
<evidence type="ECO:0000256" key="1">
    <source>
        <dbReference type="SAM" id="MobiDB-lite"/>
    </source>
</evidence>
<dbReference type="GO" id="GO:0000166">
    <property type="term" value="F:nucleotide binding"/>
    <property type="evidence" value="ECO:0007669"/>
    <property type="project" value="InterPro"/>
</dbReference>
<feature type="domain" description="Gfo/Idh/MocA-like oxidoreductase C-terminal" evidence="3">
    <location>
        <begin position="144"/>
        <end position="334"/>
    </location>
</feature>
<organism evidence="4 5">
    <name type="scientific">Dacryopinax primogenitus (strain DJM 731)</name>
    <name type="common">Brown rot fungus</name>
    <dbReference type="NCBI Taxonomy" id="1858805"/>
    <lineage>
        <taxon>Eukaryota</taxon>
        <taxon>Fungi</taxon>
        <taxon>Dikarya</taxon>
        <taxon>Basidiomycota</taxon>
        <taxon>Agaricomycotina</taxon>
        <taxon>Dacrymycetes</taxon>
        <taxon>Dacrymycetales</taxon>
        <taxon>Dacrymycetaceae</taxon>
        <taxon>Dacryopinax</taxon>
    </lineage>
</organism>
<name>M5FYY3_DACPD</name>
<dbReference type="RefSeq" id="XP_040630150.1">
    <property type="nucleotide sequence ID" value="XM_040768266.1"/>
</dbReference>
<evidence type="ECO:0000313" key="5">
    <source>
        <dbReference type="Proteomes" id="UP000030653"/>
    </source>
</evidence>
<gene>
    <name evidence="4" type="ORF">DACRYDRAFT_106421</name>
</gene>
<dbReference type="AlphaFoldDB" id="M5FYY3"/>
<dbReference type="Pfam" id="PF01408">
    <property type="entry name" value="GFO_IDH_MocA"/>
    <property type="match status" value="1"/>
</dbReference>
<dbReference type="InterPro" id="IPR036291">
    <property type="entry name" value="NAD(P)-bd_dom_sf"/>
</dbReference>
<dbReference type="OMA" id="AMGDLRF"/>
<dbReference type="PANTHER" id="PTHR43377:SF2">
    <property type="entry name" value="BINDING ROSSMANN FOLD OXIDOREDUCTASE, PUTATIVE (AFU_ORTHOLOGUE AFUA_4G00560)-RELATED"/>
    <property type="match status" value="1"/>
</dbReference>
<dbReference type="PANTHER" id="PTHR43377">
    <property type="entry name" value="BILIVERDIN REDUCTASE A"/>
    <property type="match status" value="1"/>
</dbReference>
<dbReference type="SUPFAM" id="SSF51735">
    <property type="entry name" value="NAD(P)-binding Rossmann-fold domains"/>
    <property type="match status" value="1"/>
</dbReference>
<keyword evidence="5" id="KW-1185">Reference proteome</keyword>
<evidence type="ECO:0000259" key="3">
    <source>
        <dbReference type="Pfam" id="PF02894"/>
    </source>
</evidence>
<dbReference type="InterPro" id="IPR051450">
    <property type="entry name" value="Gfo/Idh/MocA_Oxidoreductases"/>
</dbReference>
<dbReference type="SUPFAM" id="SSF55347">
    <property type="entry name" value="Glyceraldehyde-3-phosphate dehydrogenase-like, C-terminal domain"/>
    <property type="match status" value="1"/>
</dbReference>
<dbReference type="Gene3D" id="3.40.50.720">
    <property type="entry name" value="NAD(P)-binding Rossmann-like Domain"/>
    <property type="match status" value="1"/>
</dbReference>